<evidence type="ECO:0000313" key="1">
    <source>
        <dbReference type="EMBL" id="SCZ87952.1"/>
    </source>
</evidence>
<dbReference type="OrthoDB" id="2205812at2759"/>
<sequence length="169" mass="18579">MWREDQLVSLDPGLPGLALVSGLLAVMDFEKACDRLPHTYLDVVLCAVGLGPKARRWSRATSTEGHGHREPGPTNDSRLLLADDACCALHNLSDLAHLNRAFELYERASASKLSNAKSFLYPLGSFRDRPIGLGLGTWRLSISQFRYLGIQVGVEIAEDAGWEEIKSCV</sequence>
<keyword evidence="2" id="KW-1185">Reference proteome</keyword>
<dbReference type="AlphaFoldDB" id="A0A2X0K5B4"/>
<dbReference type="EMBL" id="FMWP01000012">
    <property type="protein sequence ID" value="SCZ87952.1"/>
    <property type="molecule type" value="Genomic_DNA"/>
</dbReference>
<gene>
    <name evidence="1" type="ORF">BZ3500_MVSOF-1268-A1-R1_CHR2-1G04085</name>
</gene>
<dbReference type="STRING" id="289078.A0A2X0K5B4"/>
<name>A0A2X0K5B4_9BASI</name>
<protein>
    <submittedName>
        <fullName evidence="1">BZ3500_MvSof-1268-A1-R1_Chr2-1g04085 protein</fullName>
    </submittedName>
</protein>
<dbReference type="Proteomes" id="UP000249723">
    <property type="component" value="Unassembled WGS sequence"/>
</dbReference>
<proteinExistence type="predicted"/>
<evidence type="ECO:0000313" key="2">
    <source>
        <dbReference type="Proteomes" id="UP000249723"/>
    </source>
</evidence>
<accession>A0A2X0K5B4</accession>
<reference evidence="2" key="1">
    <citation type="submission" date="2016-10" db="EMBL/GenBank/DDBJ databases">
        <authorList>
            <person name="Jeantristanb JTB J.-T."/>
            <person name="Ricardo R."/>
        </authorList>
    </citation>
    <scope>NUCLEOTIDE SEQUENCE [LARGE SCALE GENOMIC DNA]</scope>
</reference>
<organism evidence="1 2">
    <name type="scientific">Microbotryum saponariae</name>
    <dbReference type="NCBI Taxonomy" id="289078"/>
    <lineage>
        <taxon>Eukaryota</taxon>
        <taxon>Fungi</taxon>
        <taxon>Dikarya</taxon>
        <taxon>Basidiomycota</taxon>
        <taxon>Pucciniomycotina</taxon>
        <taxon>Microbotryomycetes</taxon>
        <taxon>Microbotryales</taxon>
        <taxon>Microbotryaceae</taxon>
        <taxon>Microbotryum</taxon>
    </lineage>
</organism>